<dbReference type="PANTHER" id="PTHR41729">
    <property type="entry name" value="GLUTAMYL-TRNA SYNTHETASE"/>
    <property type="match status" value="1"/>
</dbReference>
<dbReference type="InterPro" id="IPR025255">
    <property type="entry name" value="DUF4202"/>
</dbReference>
<dbReference type="EMBL" id="VAFL01000002">
    <property type="protein sequence ID" value="TKW68257.1"/>
    <property type="molecule type" value="Genomic_DNA"/>
</dbReference>
<accession>A0A533ICR1</accession>
<reference evidence="1 2" key="1">
    <citation type="journal article" date="2017" name="Nat. Commun.">
        <title>In situ click chemistry generation of cyclooxygenase-2 inhibitors.</title>
        <authorList>
            <person name="Bhardwaj A."/>
            <person name="Kaur J."/>
            <person name="Wuest M."/>
            <person name="Wuest F."/>
        </authorList>
    </citation>
    <scope>NUCLEOTIDE SEQUENCE [LARGE SCALE GENOMIC DNA]</scope>
    <source>
        <strain evidence="1">S2_012_000_R3_94</strain>
    </source>
</reference>
<organism evidence="1 2">
    <name type="scientific">Paracoccus denitrificans</name>
    <dbReference type="NCBI Taxonomy" id="266"/>
    <lineage>
        <taxon>Bacteria</taxon>
        <taxon>Pseudomonadati</taxon>
        <taxon>Pseudomonadota</taxon>
        <taxon>Alphaproteobacteria</taxon>
        <taxon>Rhodobacterales</taxon>
        <taxon>Paracoccaceae</taxon>
        <taxon>Paracoccus</taxon>
    </lineage>
</organism>
<dbReference type="Pfam" id="PF13875">
    <property type="entry name" value="DUF4202"/>
    <property type="match status" value="1"/>
</dbReference>
<comment type="caution">
    <text evidence="1">The sequence shown here is derived from an EMBL/GenBank/DDBJ whole genome shotgun (WGS) entry which is preliminary data.</text>
</comment>
<proteinExistence type="predicted"/>
<protein>
    <submittedName>
        <fullName evidence="1">DUF4202 domain-containing protein</fullName>
    </submittedName>
</protein>
<evidence type="ECO:0000313" key="1">
    <source>
        <dbReference type="EMBL" id="TKW68257.1"/>
    </source>
</evidence>
<gene>
    <name evidence="1" type="ORF">DI616_03925</name>
</gene>
<dbReference type="AlphaFoldDB" id="A0A533ICR1"/>
<evidence type="ECO:0000313" key="2">
    <source>
        <dbReference type="Proteomes" id="UP000315344"/>
    </source>
</evidence>
<dbReference type="Proteomes" id="UP000315344">
    <property type="component" value="Unassembled WGS sequence"/>
</dbReference>
<sequence>MTQKLDQAFARIDAANAEDPNLENGQAAELLYGQRMTEEQRALYPDASEPLQIACRGQHIERWKLPRQDFAMDRKGYLQWRAEQGRRHAARVAEIMHDVGYDAADADHAEKMLRKEGIKRDDEVQAMEDVAVFTFMRHYMAPFSETQTEEEMDRIVRLTARKMSAMARARALEVFEIPEPLATYFRDGA</sequence>
<name>A0A533ICR1_PARDE</name>
<dbReference type="PANTHER" id="PTHR41729:SF1">
    <property type="entry name" value="GLUTAMYL-TRNA SYNTHETASE"/>
    <property type="match status" value="1"/>
</dbReference>